<keyword evidence="6" id="KW-1133">Transmembrane helix</keyword>
<keyword evidence="6" id="KW-0812">Transmembrane</keyword>
<feature type="active site" description="Nucleophile" evidence="4">
    <location>
        <position position="258"/>
    </location>
</feature>
<keyword evidence="8" id="KW-1185">Reference proteome</keyword>
<dbReference type="GO" id="GO:0046872">
    <property type="term" value="F:metal ion binding"/>
    <property type="evidence" value="ECO:0007669"/>
    <property type="project" value="UniProtKB-KW"/>
</dbReference>
<dbReference type="InterPro" id="IPR043147">
    <property type="entry name" value="Penicillin_amidase_A-knob"/>
</dbReference>
<sequence>MSAQVVQKKQKKIIDWIIWIIGIVIVAGGVGVIGIHLYVKNSLPTIEGDLTVSILEDDVVVTRDGAGVPHIEAKSEADLYRAQGYVQAQDRLFQMDLARRQASGTLAEVVGQSAVESDKFFRTFSLRNAAEKSYDGYSEEMKQILNWYAEGVNAFINEVNGTSKLSYEFKLLGYEPKEWTPIDSLTIGKYMAYDLGGNWAVQAFNHWALQNFTEEQVQELVIDYPEDAATIIQANLENPVKIAGKFNPDLLPHEFNGSNNWVVSGVLTENGKPLLANDPHLGLGTPSIWYQMHLQSPEQNVSGVIFPGVPGIILGHNETIAWGVTNVNPDVQDLYIETPNSENPTQFKYNGKWEQAEVRQEPIKVKDGKTIDYEVVVTRHGPIISDFIFEEEEPTAMFSMQWTALEPTQELEAVIGFNKSSNWEEFEDALEDFKAPAQNFVFASTDGTIAYKANGNIPIRKAGDGQFPVPGDSSEYGWEGYIPFDELPTVINPEEGYIATANNKIIGDEYPYHITNYWAPPYRYERIVEMIESIEIGSIDEKTGKEIKGLTVADMQAMQSDKKNLYAEEFLPHILSTIKKMDSDGKYADIITLLEEWELYDGKDEGAPLVFNLLMTEIQNTLFEGNMPEDVYEMMPGKFQITDQLLRDAYAGNEGVWLSGAGGVDQVVFTSFEKTVNEISAKYGENVSKWTWGSYNKLTFDHPLANASEFLATYLNPDKHSVGGSRVSVQAASEDGEGNVDHGASWRFVIDLNDTSVAYHLVAPGQSGHVKSKWYDNQLTDWIFGRYHKTVINGDINKAYILNLHGE</sequence>
<evidence type="ECO:0000256" key="3">
    <source>
        <dbReference type="ARBA" id="ARBA00023145"/>
    </source>
</evidence>
<dbReference type="EMBL" id="OBMQ01000010">
    <property type="protein sequence ID" value="SOC18459.1"/>
    <property type="molecule type" value="Genomic_DNA"/>
</dbReference>
<dbReference type="InterPro" id="IPR002692">
    <property type="entry name" value="S45"/>
</dbReference>
<dbReference type="AlphaFoldDB" id="A0A285TA67"/>
<evidence type="ECO:0000313" key="7">
    <source>
        <dbReference type="EMBL" id="SOC18459.1"/>
    </source>
</evidence>
<accession>A0A285TA67</accession>
<dbReference type="Gene3D" id="1.10.1400.10">
    <property type="match status" value="1"/>
</dbReference>
<dbReference type="PIRSF" id="PIRSF001227">
    <property type="entry name" value="Pen_acylase"/>
    <property type="match status" value="1"/>
</dbReference>
<reference evidence="8" key="1">
    <citation type="submission" date="2017-08" db="EMBL/GenBank/DDBJ databases">
        <authorList>
            <person name="Varghese N."/>
            <person name="Submissions S."/>
        </authorList>
    </citation>
    <scope>NUCLEOTIDE SEQUENCE [LARGE SCALE GENOMIC DNA]</scope>
    <source>
        <strain evidence="8">JC22</strain>
    </source>
</reference>
<dbReference type="InterPro" id="IPR014395">
    <property type="entry name" value="Pen/GL7ACA/AHL_acylase"/>
</dbReference>
<dbReference type="InterPro" id="IPR023343">
    <property type="entry name" value="Penicillin_amidase_dom1"/>
</dbReference>
<dbReference type="Gene3D" id="2.30.120.10">
    <property type="match status" value="1"/>
</dbReference>
<feature type="binding site" evidence="5">
    <location>
        <position position="330"/>
    </location>
    <ligand>
        <name>Ca(2+)</name>
        <dbReference type="ChEBI" id="CHEBI:29108"/>
    </ligand>
</feature>
<comment type="cofactor">
    <cofactor evidence="5">
        <name>Ca(2+)</name>
        <dbReference type="ChEBI" id="CHEBI:29108"/>
    </cofactor>
    <text evidence="5">Binds 1 Ca(2+) ion per dimer.</text>
</comment>
<organism evidence="7 8">
    <name type="scientific">Ureibacillus xyleni</name>
    <dbReference type="NCBI Taxonomy" id="614648"/>
    <lineage>
        <taxon>Bacteria</taxon>
        <taxon>Bacillati</taxon>
        <taxon>Bacillota</taxon>
        <taxon>Bacilli</taxon>
        <taxon>Bacillales</taxon>
        <taxon>Caryophanaceae</taxon>
        <taxon>Ureibacillus</taxon>
    </lineage>
</organism>
<evidence type="ECO:0000256" key="1">
    <source>
        <dbReference type="ARBA" id="ARBA00006586"/>
    </source>
</evidence>
<dbReference type="InterPro" id="IPR029055">
    <property type="entry name" value="Ntn_hydrolases_N"/>
</dbReference>
<protein>
    <submittedName>
        <fullName evidence="7">Penicillin amidase</fullName>
    </submittedName>
</protein>
<dbReference type="GO" id="GO:0016811">
    <property type="term" value="F:hydrolase activity, acting on carbon-nitrogen (but not peptide) bonds, in linear amides"/>
    <property type="evidence" value="ECO:0007669"/>
    <property type="project" value="InterPro"/>
</dbReference>
<dbReference type="GO" id="GO:0017000">
    <property type="term" value="P:antibiotic biosynthetic process"/>
    <property type="evidence" value="ECO:0007669"/>
    <property type="project" value="InterPro"/>
</dbReference>
<evidence type="ECO:0000256" key="6">
    <source>
        <dbReference type="SAM" id="Phobius"/>
    </source>
</evidence>
<evidence type="ECO:0000256" key="5">
    <source>
        <dbReference type="PIRSR" id="PIRSR001227-2"/>
    </source>
</evidence>
<dbReference type="RefSeq" id="WP_097074332.1">
    <property type="nucleotide sequence ID" value="NZ_OBMQ01000010.1"/>
</dbReference>
<feature type="transmembrane region" description="Helical" evidence="6">
    <location>
        <begin position="16"/>
        <end position="39"/>
    </location>
</feature>
<name>A0A285TA67_9BACL</name>
<dbReference type="SUPFAM" id="SSF56235">
    <property type="entry name" value="N-terminal nucleophile aminohydrolases (Ntn hydrolases)"/>
    <property type="match status" value="1"/>
</dbReference>
<keyword evidence="5" id="KW-0106">Calcium</keyword>
<keyword evidence="3" id="KW-0865">Zymogen</keyword>
<dbReference type="InterPro" id="IPR043146">
    <property type="entry name" value="Penicillin_amidase_N_B-knob"/>
</dbReference>
<keyword evidence="5" id="KW-0479">Metal-binding</keyword>
<dbReference type="Gene3D" id="3.60.20.10">
    <property type="entry name" value="Glutamine Phosphoribosylpyrophosphate, subunit 1, domain 1"/>
    <property type="match status" value="1"/>
</dbReference>
<dbReference type="PANTHER" id="PTHR34218:SF4">
    <property type="entry name" value="ACYL-HOMOSERINE LACTONE ACYLASE QUIP"/>
    <property type="match status" value="1"/>
</dbReference>
<feature type="binding site" evidence="5">
    <location>
        <position position="333"/>
    </location>
    <ligand>
        <name>Ca(2+)</name>
        <dbReference type="ChEBI" id="CHEBI:29108"/>
    </ligand>
</feature>
<evidence type="ECO:0000313" key="8">
    <source>
        <dbReference type="Proteomes" id="UP000219636"/>
    </source>
</evidence>
<keyword evidence="6" id="KW-0472">Membrane</keyword>
<gene>
    <name evidence="7" type="ORF">SAMN05880501_110108</name>
</gene>
<dbReference type="Proteomes" id="UP000219636">
    <property type="component" value="Unassembled WGS sequence"/>
</dbReference>
<evidence type="ECO:0000256" key="2">
    <source>
        <dbReference type="ARBA" id="ARBA00022801"/>
    </source>
</evidence>
<comment type="similarity">
    <text evidence="1">Belongs to the peptidase S45 family.</text>
</comment>
<dbReference type="Pfam" id="PF01804">
    <property type="entry name" value="Penicil_amidase"/>
    <property type="match status" value="1"/>
</dbReference>
<dbReference type="PANTHER" id="PTHR34218">
    <property type="entry name" value="PEPTIDASE S45 PENICILLIN AMIDASE"/>
    <property type="match status" value="1"/>
</dbReference>
<proteinExistence type="inferred from homology"/>
<dbReference type="Gene3D" id="1.10.439.10">
    <property type="entry name" value="Penicillin Amidohydrolase, domain 1"/>
    <property type="match status" value="1"/>
</dbReference>
<evidence type="ECO:0000256" key="4">
    <source>
        <dbReference type="PIRSR" id="PIRSR001227-1"/>
    </source>
</evidence>
<dbReference type="OrthoDB" id="9759796at2"/>
<keyword evidence="2" id="KW-0378">Hydrolase</keyword>
<dbReference type="CDD" id="cd03747">
    <property type="entry name" value="Ntn_PGA_like"/>
    <property type="match status" value="1"/>
</dbReference>